<keyword evidence="2" id="KW-1185">Reference proteome</keyword>
<dbReference type="Proteomes" id="UP001060215">
    <property type="component" value="Chromosome 4"/>
</dbReference>
<evidence type="ECO:0000313" key="2">
    <source>
        <dbReference type="Proteomes" id="UP001060215"/>
    </source>
</evidence>
<name>A0ACC0HKT1_9ERIC</name>
<reference evidence="1 2" key="1">
    <citation type="journal article" date="2022" name="Plant J.">
        <title>Chromosome-level genome of Camellia lanceoleosa provides a valuable resource for understanding genome evolution and self-incompatibility.</title>
        <authorList>
            <person name="Gong W."/>
            <person name="Xiao S."/>
            <person name="Wang L."/>
            <person name="Liao Z."/>
            <person name="Chang Y."/>
            <person name="Mo W."/>
            <person name="Hu G."/>
            <person name="Li W."/>
            <person name="Zhao G."/>
            <person name="Zhu H."/>
            <person name="Hu X."/>
            <person name="Ji K."/>
            <person name="Xiang X."/>
            <person name="Song Q."/>
            <person name="Yuan D."/>
            <person name="Jin S."/>
            <person name="Zhang L."/>
        </authorList>
    </citation>
    <scope>NUCLEOTIDE SEQUENCE [LARGE SCALE GENOMIC DNA]</scope>
    <source>
        <strain evidence="1">SQ_2022a</strain>
    </source>
</reference>
<gene>
    <name evidence="1" type="ORF">LOK49_LG05G02143</name>
</gene>
<sequence>MVEGPSCSVLRWSCNLLEQLHSVSEWENLLIFVVWIGWYIWTDRNDLVFNHHPIEPSSTLYRARVAKEEFNSASASGAGRQHQSLLDCIPRVAGWQAPNTGSFKINCDVAIKKGSHSASTAVLLRDDRGNLIDGRTQRWRVNSSLQGEALACRSACQLAVAWNLNSVEIEGDNKDVINLCVSEDTPS</sequence>
<dbReference type="EMBL" id="CM045761">
    <property type="protein sequence ID" value="KAI8013329.1"/>
    <property type="molecule type" value="Genomic_DNA"/>
</dbReference>
<organism evidence="1 2">
    <name type="scientific">Camellia lanceoleosa</name>
    <dbReference type="NCBI Taxonomy" id="1840588"/>
    <lineage>
        <taxon>Eukaryota</taxon>
        <taxon>Viridiplantae</taxon>
        <taxon>Streptophyta</taxon>
        <taxon>Embryophyta</taxon>
        <taxon>Tracheophyta</taxon>
        <taxon>Spermatophyta</taxon>
        <taxon>Magnoliopsida</taxon>
        <taxon>eudicotyledons</taxon>
        <taxon>Gunneridae</taxon>
        <taxon>Pentapetalae</taxon>
        <taxon>asterids</taxon>
        <taxon>Ericales</taxon>
        <taxon>Theaceae</taxon>
        <taxon>Camellia</taxon>
    </lineage>
</organism>
<evidence type="ECO:0000313" key="1">
    <source>
        <dbReference type="EMBL" id="KAI8013329.1"/>
    </source>
</evidence>
<protein>
    <submittedName>
        <fullName evidence="1">Uncharacterized protein</fullName>
    </submittedName>
</protein>
<proteinExistence type="predicted"/>
<accession>A0ACC0HKT1</accession>
<comment type="caution">
    <text evidence="1">The sequence shown here is derived from an EMBL/GenBank/DDBJ whole genome shotgun (WGS) entry which is preliminary data.</text>
</comment>